<evidence type="ECO:0000313" key="2">
    <source>
        <dbReference type="EMBL" id="BAD67637.1"/>
    </source>
</evidence>
<proteinExistence type="predicted"/>
<sequence>MTSCPFRRKQRELAAAPAPHATHALTTARPASSSTTTAPVNAMLDMCAFPVTSRSNLISKRTDSEAFQRTPRVRVRTELILSPRQQRSSGGPNSGALRRADAQRRIGFCPTPRRAAMAAAAARASAIACEERHRQQQNTNSRSAACSLRL</sequence>
<reference evidence="3" key="1">
    <citation type="journal article" date="2005" name="Nature">
        <title>The map-based sequence of the rice genome.</title>
        <authorList>
            <consortium name="International rice genome sequencing project (IRGSP)"/>
            <person name="Matsumoto T."/>
            <person name="Wu J."/>
            <person name="Kanamori H."/>
            <person name="Katayose Y."/>
            <person name="Fujisawa M."/>
            <person name="Namiki N."/>
            <person name="Mizuno H."/>
            <person name="Yamamoto K."/>
            <person name="Antonio B.A."/>
            <person name="Baba T."/>
            <person name="Sakata K."/>
            <person name="Nagamura Y."/>
            <person name="Aoki H."/>
            <person name="Arikawa K."/>
            <person name="Arita K."/>
            <person name="Bito T."/>
            <person name="Chiden Y."/>
            <person name="Fujitsuka N."/>
            <person name="Fukunaka R."/>
            <person name="Hamada M."/>
            <person name="Harada C."/>
            <person name="Hayashi A."/>
            <person name="Hijishita S."/>
            <person name="Honda M."/>
            <person name="Hosokawa S."/>
            <person name="Ichikawa Y."/>
            <person name="Idonuma A."/>
            <person name="Iijima M."/>
            <person name="Ikeda M."/>
            <person name="Ikeno M."/>
            <person name="Ito K."/>
            <person name="Ito S."/>
            <person name="Ito T."/>
            <person name="Ito Y."/>
            <person name="Ito Y."/>
            <person name="Iwabuchi A."/>
            <person name="Kamiya K."/>
            <person name="Karasawa W."/>
            <person name="Kurita K."/>
            <person name="Katagiri S."/>
            <person name="Kikuta A."/>
            <person name="Kobayashi H."/>
            <person name="Kobayashi N."/>
            <person name="Machita K."/>
            <person name="Maehara T."/>
            <person name="Masukawa M."/>
            <person name="Mizubayashi T."/>
            <person name="Mukai Y."/>
            <person name="Nagasaki H."/>
            <person name="Nagata Y."/>
            <person name="Naito S."/>
            <person name="Nakashima M."/>
            <person name="Nakama Y."/>
            <person name="Nakamichi Y."/>
            <person name="Nakamura M."/>
            <person name="Meguro A."/>
            <person name="Negishi M."/>
            <person name="Ohta I."/>
            <person name="Ohta T."/>
            <person name="Okamoto M."/>
            <person name="Ono N."/>
            <person name="Saji S."/>
            <person name="Sakaguchi M."/>
            <person name="Sakai K."/>
            <person name="Shibata M."/>
            <person name="Shimokawa T."/>
            <person name="Song J."/>
            <person name="Takazaki Y."/>
            <person name="Terasawa K."/>
            <person name="Tsugane M."/>
            <person name="Tsuji K."/>
            <person name="Ueda S."/>
            <person name="Waki K."/>
            <person name="Yamagata H."/>
            <person name="Yamamoto M."/>
            <person name="Yamamoto S."/>
            <person name="Yamane H."/>
            <person name="Yoshiki S."/>
            <person name="Yoshihara R."/>
            <person name="Yukawa K."/>
            <person name="Zhong H."/>
            <person name="Yano M."/>
            <person name="Yuan Q."/>
            <person name="Ouyang S."/>
            <person name="Liu J."/>
            <person name="Jones K.M."/>
            <person name="Gansberger K."/>
            <person name="Moffat K."/>
            <person name="Hill J."/>
            <person name="Bera J."/>
            <person name="Fadrosh D."/>
            <person name="Jin S."/>
            <person name="Johri S."/>
            <person name="Kim M."/>
            <person name="Overton L."/>
            <person name="Reardon M."/>
            <person name="Tsitrin T."/>
            <person name="Vuong H."/>
            <person name="Weaver B."/>
            <person name="Ciecko A."/>
            <person name="Tallon L."/>
            <person name="Jackson J."/>
            <person name="Pai G."/>
            <person name="Aken S.V."/>
            <person name="Utterback T."/>
            <person name="Reidmuller S."/>
            <person name="Feldblyum T."/>
            <person name="Hsiao J."/>
            <person name="Zismann V."/>
            <person name="Iobst S."/>
            <person name="de Vazeille A.R."/>
            <person name="Buell C.R."/>
            <person name="Ying K."/>
            <person name="Li Y."/>
            <person name="Lu T."/>
            <person name="Huang Y."/>
            <person name="Zhao Q."/>
            <person name="Feng Q."/>
            <person name="Zhang L."/>
            <person name="Zhu J."/>
            <person name="Weng Q."/>
            <person name="Mu J."/>
            <person name="Lu Y."/>
            <person name="Fan D."/>
            <person name="Liu Y."/>
            <person name="Guan J."/>
            <person name="Zhang Y."/>
            <person name="Yu S."/>
            <person name="Liu X."/>
            <person name="Zhang Y."/>
            <person name="Hong G."/>
            <person name="Han B."/>
            <person name="Choisne N."/>
            <person name="Demange N."/>
            <person name="Orjeda G."/>
            <person name="Samain S."/>
            <person name="Cattolico L."/>
            <person name="Pelletier E."/>
            <person name="Couloux A."/>
            <person name="Segurens B."/>
            <person name="Wincker P."/>
            <person name="D'Hont A."/>
            <person name="Scarpelli C."/>
            <person name="Weissenbach J."/>
            <person name="Salanoubat M."/>
            <person name="Quetier F."/>
            <person name="Yu Y."/>
            <person name="Kim H.R."/>
            <person name="Rambo T."/>
            <person name="Currie J."/>
            <person name="Collura K."/>
            <person name="Luo M."/>
            <person name="Yang T."/>
            <person name="Ammiraju J.S.S."/>
            <person name="Engler F."/>
            <person name="Soderlund C."/>
            <person name="Wing R.A."/>
            <person name="Palmer L.E."/>
            <person name="de la Bastide M."/>
            <person name="Spiegel L."/>
            <person name="Nascimento L."/>
            <person name="Zutavern T."/>
            <person name="O'Shaughnessy A."/>
            <person name="Dike S."/>
            <person name="Dedhia N."/>
            <person name="Preston R."/>
            <person name="Balija V."/>
            <person name="McCombie W.R."/>
            <person name="Chow T."/>
            <person name="Chen H."/>
            <person name="Chung M."/>
            <person name="Chen C."/>
            <person name="Shaw J."/>
            <person name="Wu H."/>
            <person name="Hsiao K."/>
            <person name="Chao Y."/>
            <person name="Chu M."/>
            <person name="Cheng C."/>
            <person name="Hour A."/>
            <person name="Lee P."/>
            <person name="Lin S."/>
            <person name="Lin Y."/>
            <person name="Liou J."/>
            <person name="Liu S."/>
            <person name="Hsing Y."/>
            <person name="Raghuvanshi S."/>
            <person name="Mohanty A."/>
            <person name="Bharti A.K."/>
            <person name="Gaur A."/>
            <person name="Gupta V."/>
            <person name="Kumar D."/>
            <person name="Ravi V."/>
            <person name="Vij S."/>
            <person name="Kapur A."/>
            <person name="Khurana P."/>
            <person name="Khurana P."/>
            <person name="Khurana J.P."/>
            <person name="Tyagi A.K."/>
            <person name="Gaikwad K."/>
            <person name="Singh A."/>
            <person name="Dalal V."/>
            <person name="Srivastava S."/>
            <person name="Dixit A."/>
            <person name="Pal A.K."/>
            <person name="Ghazi I.A."/>
            <person name="Yadav M."/>
            <person name="Pandit A."/>
            <person name="Bhargava A."/>
            <person name="Sureshbabu K."/>
            <person name="Batra K."/>
            <person name="Sharma T.R."/>
            <person name="Mohapatra T."/>
            <person name="Singh N.K."/>
            <person name="Messing J."/>
            <person name="Nelson A.B."/>
            <person name="Fuks G."/>
            <person name="Kavchok S."/>
            <person name="Keizer G."/>
            <person name="Linton E."/>
            <person name="Llaca V."/>
            <person name="Song R."/>
            <person name="Tanyolac B."/>
            <person name="Young S."/>
            <person name="Ho-Il K."/>
            <person name="Hahn J.H."/>
            <person name="Sangsakoo G."/>
            <person name="Vanavichit A."/>
            <person name="de Mattos Luiz.A.T."/>
            <person name="Zimmer P.D."/>
            <person name="Malone G."/>
            <person name="Dellagostin O."/>
            <person name="de Oliveira A.C."/>
            <person name="Bevan M."/>
            <person name="Bancroft I."/>
            <person name="Minx P."/>
            <person name="Cordum H."/>
            <person name="Wilson R."/>
            <person name="Cheng Z."/>
            <person name="Jin W."/>
            <person name="Jiang J."/>
            <person name="Leong S.A."/>
            <person name="Iwama H."/>
            <person name="Gojobori T."/>
            <person name="Itoh T."/>
            <person name="Niimura Y."/>
            <person name="Fujii Y."/>
            <person name="Habara T."/>
            <person name="Sakai H."/>
            <person name="Sato Y."/>
            <person name="Wilson G."/>
            <person name="Kumar K."/>
            <person name="McCouch S."/>
            <person name="Juretic N."/>
            <person name="Hoen D."/>
            <person name="Wright S."/>
            <person name="Bruskiewich R."/>
            <person name="Bureau T."/>
            <person name="Miyao A."/>
            <person name="Hirochika H."/>
            <person name="Nishikawa T."/>
            <person name="Kadowaki K."/>
            <person name="Sugiura M."/>
            <person name="Burr B."/>
            <person name="Sasaki T."/>
        </authorList>
    </citation>
    <scope>NUCLEOTIDE SEQUENCE [LARGE SCALE GENOMIC DNA]</scope>
    <source>
        <strain evidence="3">cv. Nipponbare</strain>
    </source>
</reference>
<gene>
    <name evidence="2" type="primary">P0681F10.30</name>
</gene>
<dbReference type="EMBL" id="AB026295">
    <property type="protein sequence ID" value="BAD67637.1"/>
    <property type="molecule type" value="Genomic_DNA"/>
</dbReference>
<accession>A0A0P0WT17</accession>
<name>A0A0P0WT17_ORYSJ</name>
<evidence type="ECO:0000256" key="1">
    <source>
        <dbReference type="SAM" id="MobiDB-lite"/>
    </source>
</evidence>
<feature type="compositionally biased region" description="Basic residues" evidence="1">
    <location>
        <begin position="1"/>
        <end position="10"/>
    </location>
</feature>
<feature type="region of interest" description="Disordered" evidence="1">
    <location>
        <begin position="1"/>
        <end position="37"/>
    </location>
</feature>
<dbReference type="AlphaFoldDB" id="A0A0P0WT17"/>
<feature type="region of interest" description="Disordered" evidence="1">
    <location>
        <begin position="80"/>
        <end position="101"/>
    </location>
</feature>
<evidence type="ECO:0000313" key="3">
    <source>
        <dbReference type="Proteomes" id="UP000000763"/>
    </source>
</evidence>
<organism evidence="2 3">
    <name type="scientific">Oryza sativa subsp. japonica</name>
    <name type="common">Rice</name>
    <dbReference type="NCBI Taxonomy" id="39947"/>
    <lineage>
        <taxon>Eukaryota</taxon>
        <taxon>Viridiplantae</taxon>
        <taxon>Streptophyta</taxon>
        <taxon>Embryophyta</taxon>
        <taxon>Tracheophyta</taxon>
        <taxon>Spermatophyta</taxon>
        <taxon>Magnoliopsida</taxon>
        <taxon>Liliopsida</taxon>
        <taxon>Poales</taxon>
        <taxon>Poaceae</taxon>
        <taxon>BOP clade</taxon>
        <taxon>Oryzoideae</taxon>
        <taxon>Oryzeae</taxon>
        <taxon>Oryzinae</taxon>
        <taxon>Oryza</taxon>
        <taxon>Oryza sativa</taxon>
    </lineage>
</organism>
<reference evidence="3" key="2">
    <citation type="journal article" date="2008" name="Nucleic Acids Res.">
        <title>The rice annotation project database (RAP-DB): 2008 update.</title>
        <authorList>
            <consortium name="The rice annotation project (RAP)"/>
        </authorList>
    </citation>
    <scope>GENOME REANNOTATION</scope>
    <source>
        <strain evidence="3">cv. Nipponbare</strain>
    </source>
</reference>
<protein>
    <submittedName>
        <fullName evidence="2">Uncharacterized protein</fullName>
    </submittedName>
</protein>
<feature type="compositionally biased region" description="Low complexity" evidence="1">
    <location>
        <begin position="13"/>
        <end position="37"/>
    </location>
</feature>
<dbReference type="Proteomes" id="UP000000763">
    <property type="component" value="Chromosome 6"/>
</dbReference>